<evidence type="ECO:0000256" key="1">
    <source>
        <dbReference type="SAM" id="MobiDB-lite"/>
    </source>
</evidence>
<dbReference type="AlphaFoldDB" id="A0AAE0M1N5"/>
<reference evidence="2" key="2">
    <citation type="submission" date="2023-06" db="EMBL/GenBank/DDBJ databases">
        <authorList>
            <consortium name="Lawrence Berkeley National Laboratory"/>
            <person name="Haridas S."/>
            <person name="Hensen N."/>
            <person name="Bonometti L."/>
            <person name="Westerberg I."/>
            <person name="Brannstrom I.O."/>
            <person name="Guillou S."/>
            <person name="Cros-Aarteil S."/>
            <person name="Calhoun S."/>
            <person name="Kuo A."/>
            <person name="Mondo S."/>
            <person name="Pangilinan J."/>
            <person name="Riley R."/>
            <person name="Labutti K."/>
            <person name="Andreopoulos B."/>
            <person name="Lipzen A."/>
            <person name="Chen C."/>
            <person name="Yanf M."/>
            <person name="Daum C."/>
            <person name="Ng V."/>
            <person name="Clum A."/>
            <person name="Steindorff A."/>
            <person name="Ohm R."/>
            <person name="Martin F."/>
            <person name="Silar P."/>
            <person name="Natvig D."/>
            <person name="Lalanne C."/>
            <person name="Gautier V."/>
            <person name="Ament-Velasquez S.L."/>
            <person name="Kruys A."/>
            <person name="Hutchinson M.I."/>
            <person name="Powell A.J."/>
            <person name="Barry K."/>
            <person name="Miller A.N."/>
            <person name="Grigoriev I.V."/>
            <person name="Debuchy R."/>
            <person name="Gladieux P."/>
            <person name="Thoren M.H."/>
            <person name="Johannesson H."/>
        </authorList>
    </citation>
    <scope>NUCLEOTIDE SEQUENCE</scope>
    <source>
        <strain evidence="2">CBS 118394</strain>
    </source>
</reference>
<evidence type="ECO:0000313" key="3">
    <source>
        <dbReference type="Proteomes" id="UP001283341"/>
    </source>
</evidence>
<evidence type="ECO:0000313" key="2">
    <source>
        <dbReference type="EMBL" id="KAK3315755.1"/>
    </source>
</evidence>
<feature type="region of interest" description="Disordered" evidence="1">
    <location>
        <begin position="1"/>
        <end position="23"/>
    </location>
</feature>
<protein>
    <recommendedName>
        <fullName evidence="4">F-box domain-containing protein</fullName>
    </recommendedName>
</protein>
<gene>
    <name evidence="2" type="ORF">B0H66DRAFT_624421</name>
</gene>
<feature type="compositionally biased region" description="Basic and acidic residues" evidence="1">
    <location>
        <begin position="8"/>
        <end position="23"/>
    </location>
</feature>
<reference evidence="2" key="1">
    <citation type="journal article" date="2023" name="Mol. Phylogenet. Evol.">
        <title>Genome-scale phylogeny and comparative genomics of the fungal order Sordariales.</title>
        <authorList>
            <person name="Hensen N."/>
            <person name="Bonometti L."/>
            <person name="Westerberg I."/>
            <person name="Brannstrom I.O."/>
            <person name="Guillou S."/>
            <person name="Cros-Aarteil S."/>
            <person name="Calhoun S."/>
            <person name="Haridas S."/>
            <person name="Kuo A."/>
            <person name="Mondo S."/>
            <person name="Pangilinan J."/>
            <person name="Riley R."/>
            <person name="LaButti K."/>
            <person name="Andreopoulos B."/>
            <person name="Lipzen A."/>
            <person name="Chen C."/>
            <person name="Yan M."/>
            <person name="Daum C."/>
            <person name="Ng V."/>
            <person name="Clum A."/>
            <person name="Steindorff A."/>
            <person name="Ohm R.A."/>
            <person name="Martin F."/>
            <person name="Silar P."/>
            <person name="Natvig D.O."/>
            <person name="Lalanne C."/>
            <person name="Gautier V."/>
            <person name="Ament-Velasquez S.L."/>
            <person name="Kruys A."/>
            <person name="Hutchinson M.I."/>
            <person name="Powell A.J."/>
            <person name="Barry K."/>
            <person name="Miller A.N."/>
            <person name="Grigoriev I.V."/>
            <person name="Debuchy R."/>
            <person name="Gladieux P."/>
            <person name="Hiltunen Thoren M."/>
            <person name="Johannesson H."/>
        </authorList>
    </citation>
    <scope>NUCLEOTIDE SEQUENCE</scope>
    <source>
        <strain evidence="2">CBS 118394</strain>
    </source>
</reference>
<dbReference type="SUPFAM" id="SSF52047">
    <property type="entry name" value="RNI-like"/>
    <property type="match status" value="1"/>
</dbReference>
<dbReference type="EMBL" id="JAUEDM010000005">
    <property type="protein sequence ID" value="KAK3315755.1"/>
    <property type="molecule type" value="Genomic_DNA"/>
</dbReference>
<dbReference type="CDD" id="cd09917">
    <property type="entry name" value="F-box_SF"/>
    <property type="match status" value="1"/>
</dbReference>
<sequence>MAAKRKAQSLDHEHNNPADMMPLKKRDLGQASRQLRPKTTTPNAILKLPDELLLKICEMVYEPQRDHNSVLAKRMCRSALVRLGRTCRRFHARVQWMLYRNGPGRHEEFVKYLHTMIANPQIGQLTRTLRMEYTAAWTDSPRSQSSASVDLLHMTKRESTENMAKVKRHKPDERLAAITERDLVELPSYWEGDMELTAEGASGSAARGNEHHHAGSKRSCLVGTAVAGLGPRRPHGRAEHEVSFPYLTSIEIVLARVPEAQLFKHPPGLDLKPIDLTHLLSRAPSLENLSLEGGPFTCTTGSAVVKSSALITLDLFAWSGDGETLTALLLACTATTTTTNLKNFTINIYPERVPNHESTPASPAQVVDALALSSASSSLQNLLIIAHAAEHWNSNGWFDEAELEASFYRRISPFRFNPFSALEKLQIQANNLEWDTRKKQHPPHHCREMPSLRELIVFSIPKDLECSCLKSEFKVLGLLFSSSYPFSSWDEFASLIGTYSLGWHAEEFQRGKVKLWLGEGELNDSRRLHHHLLSSGEKNAVDWNDGVALVGRGIFEVLRDAQRLETAGYTSRWLRKAPIIPASPKAGLMLANKRGRAFLCVQSLIRIWNDPM</sequence>
<dbReference type="Proteomes" id="UP001283341">
    <property type="component" value="Unassembled WGS sequence"/>
</dbReference>
<comment type="caution">
    <text evidence="2">The sequence shown here is derived from an EMBL/GenBank/DDBJ whole genome shotgun (WGS) entry which is preliminary data.</text>
</comment>
<evidence type="ECO:0008006" key="4">
    <source>
        <dbReference type="Google" id="ProtNLM"/>
    </source>
</evidence>
<keyword evidence="3" id="KW-1185">Reference proteome</keyword>
<proteinExistence type="predicted"/>
<organism evidence="2 3">
    <name type="scientific">Apodospora peruviana</name>
    <dbReference type="NCBI Taxonomy" id="516989"/>
    <lineage>
        <taxon>Eukaryota</taxon>
        <taxon>Fungi</taxon>
        <taxon>Dikarya</taxon>
        <taxon>Ascomycota</taxon>
        <taxon>Pezizomycotina</taxon>
        <taxon>Sordariomycetes</taxon>
        <taxon>Sordariomycetidae</taxon>
        <taxon>Sordariales</taxon>
        <taxon>Lasiosphaeriaceae</taxon>
        <taxon>Apodospora</taxon>
    </lineage>
</organism>
<accession>A0AAE0M1N5</accession>
<name>A0AAE0M1N5_9PEZI</name>